<dbReference type="OrthoDB" id="270763at2759"/>
<dbReference type="Gene3D" id="3.80.10.10">
    <property type="entry name" value="Ribonuclease Inhibitor"/>
    <property type="match status" value="1"/>
</dbReference>
<comment type="caution">
    <text evidence="2">The sequence shown here is derived from an EMBL/GenBank/DDBJ whole genome shotgun (WGS) entry which is preliminary data.</text>
</comment>
<sequence length="390" mass="44834">MARRLPLPLELVDMIFTWARLEPRKETADFRTLAASCLVCKAWQVPAQALLFRDIPISLCHRRRSLLIRSLSDRPDLGRHIRSFGMEIANCPVSWGRDVGPKSCSKRYRRMISDFIRILTHAPNLTRLVIDIDGEFDDAHVSDLLSVNLRHIEVLNWEGRPTSSALYLLLALWPSIRHLRIDNLYLDPLPEDRRPPSLRSLCVRDDLSEGFMKWLLFKDDDEEPLRELHIESTLSCAALKDVQPHAHTLHVLTVDRIPPQSFLDVLIVLKELTFCELPLSPLDFPRSVMRVMYRAKGQQRHHHPANAVGHRNEKWGEEGDESRSTDETRFLVKALKELPHLSSFSATFQTPEKALASLHKFCREAGVEFFVCDSTAVYSVSFLGLDIYFV</sequence>
<dbReference type="Proteomes" id="UP000759537">
    <property type="component" value="Unassembled WGS sequence"/>
</dbReference>
<reference evidence="2" key="2">
    <citation type="journal article" date="2020" name="Nat. Commun.">
        <title>Large-scale genome sequencing of mycorrhizal fungi provides insights into the early evolution of symbiotic traits.</title>
        <authorList>
            <person name="Miyauchi S."/>
            <person name="Kiss E."/>
            <person name="Kuo A."/>
            <person name="Drula E."/>
            <person name="Kohler A."/>
            <person name="Sanchez-Garcia M."/>
            <person name="Morin E."/>
            <person name="Andreopoulos B."/>
            <person name="Barry K.W."/>
            <person name="Bonito G."/>
            <person name="Buee M."/>
            <person name="Carver A."/>
            <person name="Chen C."/>
            <person name="Cichocki N."/>
            <person name="Clum A."/>
            <person name="Culley D."/>
            <person name="Crous P.W."/>
            <person name="Fauchery L."/>
            <person name="Girlanda M."/>
            <person name="Hayes R.D."/>
            <person name="Keri Z."/>
            <person name="LaButti K."/>
            <person name="Lipzen A."/>
            <person name="Lombard V."/>
            <person name="Magnuson J."/>
            <person name="Maillard F."/>
            <person name="Murat C."/>
            <person name="Nolan M."/>
            <person name="Ohm R.A."/>
            <person name="Pangilinan J."/>
            <person name="Pereira M.F."/>
            <person name="Perotto S."/>
            <person name="Peter M."/>
            <person name="Pfister S."/>
            <person name="Riley R."/>
            <person name="Sitrit Y."/>
            <person name="Stielow J.B."/>
            <person name="Szollosi G."/>
            <person name="Zifcakova L."/>
            <person name="Stursova M."/>
            <person name="Spatafora J.W."/>
            <person name="Tedersoo L."/>
            <person name="Vaario L.M."/>
            <person name="Yamada A."/>
            <person name="Yan M."/>
            <person name="Wang P."/>
            <person name="Xu J."/>
            <person name="Bruns T."/>
            <person name="Baldrian P."/>
            <person name="Vilgalys R."/>
            <person name="Dunand C."/>
            <person name="Henrissat B."/>
            <person name="Grigoriev I.V."/>
            <person name="Hibbett D."/>
            <person name="Nagy L.G."/>
            <person name="Martin F.M."/>
        </authorList>
    </citation>
    <scope>NUCLEOTIDE SEQUENCE</scope>
    <source>
        <strain evidence="2">Prilba</strain>
    </source>
</reference>
<accession>A0A9P5N1X5</accession>
<protein>
    <recommendedName>
        <fullName evidence="4">F-box domain-containing protein</fullName>
    </recommendedName>
</protein>
<dbReference type="InterPro" id="IPR032675">
    <property type="entry name" value="LRR_dom_sf"/>
</dbReference>
<keyword evidence="3" id="KW-1185">Reference proteome</keyword>
<feature type="region of interest" description="Disordered" evidence="1">
    <location>
        <begin position="298"/>
        <end position="322"/>
    </location>
</feature>
<name>A0A9P5N1X5_9AGAM</name>
<gene>
    <name evidence="2" type="ORF">DFH94DRAFT_726095</name>
</gene>
<evidence type="ECO:0000313" key="2">
    <source>
        <dbReference type="EMBL" id="KAF8484030.1"/>
    </source>
</evidence>
<dbReference type="AlphaFoldDB" id="A0A9P5N1X5"/>
<reference evidence="2" key="1">
    <citation type="submission" date="2019-10" db="EMBL/GenBank/DDBJ databases">
        <authorList>
            <consortium name="DOE Joint Genome Institute"/>
            <person name="Kuo A."/>
            <person name="Miyauchi S."/>
            <person name="Kiss E."/>
            <person name="Drula E."/>
            <person name="Kohler A."/>
            <person name="Sanchez-Garcia M."/>
            <person name="Andreopoulos B."/>
            <person name="Barry K.W."/>
            <person name="Bonito G."/>
            <person name="Buee M."/>
            <person name="Carver A."/>
            <person name="Chen C."/>
            <person name="Cichocki N."/>
            <person name="Clum A."/>
            <person name="Culley D."/>
            <person name="Crous P.W."/>
            <person name="Fauchery L."/>
            <person name="Girlanda M."/>
            <person name="Hayes R."/>
            <person name="Keri Z."/>
            <person name="LaButti K."/>
            <person name="Lipzen A."/>
            <person name="Lombard V."/>
            <person name="Magnuson J."/>
            <person name="Maillard F."/>
            <person name="Morin E."/>
            <person name="Murat C."/>
            <person name="Nolan M."/>
            <person name="Ohm R."/>
            <person name="Pangilinan J."/>
            <person name="Pereira M."/>
            <person name="Perotto S."/>
            <person name="Peter M."/>
            <person name="Riley R."/>
            <person name="Sitrit Y."/>
            <person name="Stielow B."/>
            <person name="Szollosi G."/>
            <person name="Zifcakova L."/>
            <person name="Stursova M."/>
            <person name="Spatafora J.W."/>
            <person name="Tedersoo L."/>
            <person name="Vaario L.-M."/>
            <person name="Yamada A."/>
            <person name="Yan M."/>
            <person name="Wang P."/>
            <person name="Xu J."/>
            <person name="Bruns T."/>
            <person name="Baldrian P."/>
            <person name="Vilgalys R."/>
            <person name="Henrissat B."/>
            <person name="Grigoriev I.V."/>
            <person name="Hibbett D."/>
            <person name="Nagy L.G."/>
            <person name="Martin F.M."/>
        </authorList>
    </citation>
    <scope>NUCLEOTIDE SEQUENCE</scope>
    <source>
        <strain evidence="2">Prilba</strain>
    </source>
</reference>
<proteinExistence type="predicted"/>
<feature type="compositionally biased region" description="Basic and acidic residues" evidence="1">
    <location>
        <begin position="310"/>
        <end position="322"/>
    </location>
</feature>
<organism evidence="2 3">
    <name type="scientific">Russula ochroleuca</name>
    <dbReference type="NCBI Taxonomy" id="152965"/>
    <lineage>
        <taxon>Eukaryota</taxon>
        <taxon>Fungi</taxon>
        <taxon>Dikarya</taxon>
        <taxon>Basidiomycota</taxon>
        <taxon>Agaricomycotina</taxon>
        <taxon>Agaricomycetes</taxon>
        <taxon>Russulales</taxon>
        <taxon>Russulaceae</taxon>
        <taxon>Russula</taxon>
    </lineage>
</organism>
<evidence type="ECO:0000313" key="3">
    <source>
        <dbReference type="Proteomes" id="UP000759537"/>
    </source>
</evidence>
<dbReference type="EMBL" id="WHVB01000004">
    <property type="protein sequence ID" value="KAF8484030.1"/>
    <property type="molecule type" value="Genomic_DNA"/>
</dbReference>
<evidence type="ECO:0000256" key="1">
    <source>
        <dbReference type="SAM" id="MobiDB-lite"/>
    </source>
</evidence>
<dbReference type="SUPFAM" id="SSF52047">
    <property type="entry name" value="RNI-like"/>
    <property type="match status" value="1"/>
</dbReference>
<evidence type="ECO:0008006" key="4">
    <source>
        <dbReference type="Google" id="ProtNLM"/>
    </source>
</evidence>